<feature type="binding site" evidence="4">
    <location>
        <position position="181"/>
    </location>
    <ligand>
        <name>Zn(2+)</name>
        <dbReference type="ChEBI" id="CHEBI:29105"/>
    </ligand>
</feature>
<keyword evidence="3" id="KW-0520">NAD</keyword>
<keyword evidence="7" id="KW-1185">Reference proteome</keyword>
<feature type="binding site" evidence="4">
    <location>
        <position position="184"/>
    </location>
    <ligand>
        <name>Zn(2+)</name>
        <dbReference type="ChEBI" id="CHEBI:29105"/>
    </ligand>
</feature>
<evidence type="ECO:0000313" key="6">
    <source>
        <dbReference type="EMBL" id="TLC99465.1"/>
    </source>
</evidence>
<dbReference type="PANTHER" id="PTHR11085:SF10">
    <property type="entry name" value="NAD-DEPENDENT PROTEIN DEACYLASE SIRTUIN-5, MITOCHONDRIAL-RELATED"/>
    <property type="match status" value="1"/>
</dbReference>
<keyword evidence="4" id="KW-0479">Metal-binding</keyword>
<protein>
    <recommendedName>
        <fullName evidence="1">protein acetyllysine N-acetyltransferase</fullName>
        <ecNumber evidence="1">2.3.1.286</ecNumber>
    </recommendedName>
</protein>
<dbReference type="InterPro" id="IPR026590">
    <property type="entry name" value="Ssirtuin_cat_dom"/>
</dbReference>
<evidence type="ECO:0000259" key="5">
    <source>
        <dbReference type="PROSITE" id="PS50305"/>
    </source>
</evidence>
<dbReference type="Gene3D" id="3.30.1600.10">
    <property type="entry name" value="SIR2/SIRT2 'Small Domain"/>
    <property type="match status" value="1"/>
</dbReference>
<proteinExistence type="predicted"/>
<feature type="binding site" evidence="4">
    <location>
        <position position="151"/>
    </location>
    <ligand>
        <name>Zn(2+)</name>
        <dbReference type="ChEBI" id="CHEBI:29105"/>
    </ligand>
</feature>
<keyword evidence="4" id="KW-0862">Zinc</keyword>
<dbReference type="GO" id="GO:0046872">
    <property type="term" value="F:metal ion binding"/>
    <property type="evidence" value="ECO:0007669"/>
    <property type="project" value="UniProtKB-KW"/>
</dbReference>
<name>A0A4U8QC20_9FIRM</name>
<dbReference type="EC" id="2.3.1.286" evidence="1"/>
<evidence type="ECO:0000256" key="1">
    <source>
        <dbReference type="ARBA" id="ARBA00012928"/>
    </source>
</evidence>
<accession>A0A4U8QC20</accession>
<dbReference type="InterPro" id="IPR026591">
    <property type="entry name" value="Sirtuin_cat_small_dom_sf"/>
</dbReference>
<dbReference type="GO" id="GO:0070403">
    <property type="term" value="F:NAD+ binding"/>
    <property type="evidence" value="ECO:0007669"/>
    <property type="project" value="InterPro"/>
</dbReference>
<dbReference type="Pfam" id="PF02146">
    <property type="entry name" value="SIR2"/>
    <property type="match status" value="1"/>
</dbReference>
<dbReference type="InterPro" id="IPR003000">
    <property type="entry name" value="Sirtuin"/>
</dbReference>
<feature type="binding site" evidence="4">
    <location>
        <position position="146"/>
    </location>
    <ligand>
        <name>Zn(2+)</name>
        <dbReference type="ChEBI" id="CHEBI:29105"/>
    </ligand>
</feature>
<dbReference type="STRING" id="180332.GCA_000797495_01155"/>
<dbReference type="EMBL" id="QGQD01000069">
    <property type="protein sequence ID" value="TLC99465.1"/>
    <property type="molecule type" value="Genomic_DNA"/>
</dbReference>
<sequence>MFGRRSFGQTNTINGIDKLRSALAQADTVIIGAGAGLSTSAGFVYTGERFQENFHGFAEKYHFNDMYSGGFYPYDTLEEHWAYWSRYIWINRYTQAPKPVYDQLFDLVKDKDYFVLTTNVDHQFQKAGFDKKRLFYTQGDYGLFQCSEPCCQKTYDNEEIVRQMVEQQRDMRVPTELIPHCPVCGKPMSMNLRADNTFAQDEGWHKAAERYSEFLRRHENTKVLFLELGTGMNTPSIVKFSFWRMTNQWSNATYACINMGEAYAPDEIKAKSICINEDIGSVLKQI</sequence>
<feature type="domain" description="Deacetylase sirtuin-type" evidence="5">
    <location>
        <begin position="9"/>
        <end position="286"/>
    </location>
</feature>
<organism evidence="6 7">
    <name type="scientific">Robinsoniella peoriensis</name>
    <dbReference type="NCBI Taxonomy" id="180332"/>
    <lineage>
        <taxon>Bacteria</taxon>
        <taxon>Bacillati</taxon>
        <taxon>Bacillota</taxon>
        <taxon>Clostridia</taxon>
        <taxon>Lachnospirales</taxon>
        <taxon>Lachnospiraceae</taxon>
        <taxon>Robinsoniella</taxon>
    </lineage>
</organism>
<reference evidence="6 7" key="1">
    <citation type="journal article" date="2019" name="Anaerobe">
        <title>Detection of Robinsoniella peoriensis in multiple bone samples of a trauma patient.</title>
        <authorList>
            <person name="Schrottner P."/>
            <person name="Hartwich K."/>
            <person name="Bunk B."/>
            <person name="Schober I."/>
            <person name="Helbig S."/>
            <person name="Rudolph W.W."/>
            <person name="Gunzer F."/>
        </authorList>
    </citation>
    <scope>NUCLEOTIDE SEQUENCE [LARGE SCALE GENOMIC DNA]</scope>
    <source>
        <strain evidence="6 7">DSM 106044</strain>
    </source>
</reference>
<dbReference type="PROSITE" id="PS50305">
    <property type="entry name" value="SIRTUIN"/>
    <property type="match status" value="1"/>
</dbReference>
<comment type="caution">
    <text evidence="4">Lacks conserved residue(s) required for the propagation of feature annotation.</text>
</comment>
<dbReference type="AlphaFoldDB" id="A0A4U8QC20"/>
<dbReference type="Gene3D" id="3.40.50.1220">
    <property type="entry name" value="TPP-binding domain"/>
    <property type="match status" value="1"/>
</dbReference>
<dbReference type="InterPro" id="IPR029035">
    <property type="entry name" value="DHS-like_NAD/FAD-binding_dom"/>
</dbReference>
<dbReference type="GO" id="GO:0017136">
    <property type="term" value="F:histone deacetylase activity, NAD-dependent"/>
    <property type="evidence" value="ECO:0007669"/>
    <property type="project" value="TreeGrafter"/>
</dbReference>
<dbReference type="Proteomes" id="UP000306509">
    <property type="component" value="Unassembled WGS sequence"/>
</dbReference>
<evidence type="ECO:0000313" key="7">
    <source>
        <dbReference type="Proteomes" id="UP000306509"/>
    </source>
</evidence>
<keyword evidence="2" id="KW-0808">Transferase</keyword>
<evidence type="ECO:0000256" key="4">
    <source>
        <dbReference type="PROSITE-ProRule" id="PRU00236"/>
    </source>
</evidence>
<dbReference type="SUPFAM" id="SSF52467">
    <property type="entry name" value="DHS-like NAD/FAD-binding domain"/>
    <property type="match status" value="1"/>
</dbReference>
<dbReference type="PANTHER" id="PTHR11085">
    <property type="entry name" value="NAD-DEPENDENT PROTEIN DEACYLASE SIRTUIN-5, MITOCHONDRIAL-RELATED"/>
    <property type="match status" value="1"/>
</dbReference>
<dbReference type="InterPro" id="IPR050134">
    <property type="entry name" value="NAD-dep_sirtuin_deacylases"/>
</dbReference>
<evidence type="ECO:0000256" key="2">
    <source>
        <dbReference type="ARBA" id="ARBA00022679"/>
    </source>
</evidence>
<gene>
    <name evidence="6" type="ORF">DSM106044_03668</name>
</gene>
<evidence type="ECO:0000256" key="3">
    <source>
        <dbReference type="ARBA" id="ARBA00023027"/>
    </source>
</evidence>
<comment type="caution">
    <text evidence="6">The sequence shown here is derived from an EMBL/GenBank/DDBJ whole genome shotgun (WGS) entry which is preliminary data.</text>
</comment>